<organism evidence="5 6">
    <name type="scientific">Colletotrichum costaricense</name>
    <dbReference type="NCBI Taxonomy" id="1209916"/>
    <lineage>
        <taxon>Eukaryota</taxon>
        <taxon>Fungi</taxon>
        <taxon>Dikarya</taxon>
        <taxon>Ascomycota</taxon>
        <taxon>Pezizomycotina</taxon>
        <taxon>Sordariomycetes</taxon>
        <taxon>Hypocreomycetidae</taxon>
        <taxon>Glomerellales</taxon>
        <taxon>Glomerellaceae</taxon>
        <taxon>Colletotrichum</taxon>
        <taxon>Colletotrichum acutatum species complex</taxon>
    </lineage>
</organism>
<dbReference type="PROSITE" id="PS51184">
    <property type="entry name" value="JMJC"/>
    <property type="match status" value="1"/>
</dbReference>
<evidence type="ECO:0000313" key="6">
    <source>
        <dbReference type="Proteomes" id="UP001240678"/>
    </source>
</evidence>
<proteinExistence type="predicted"/>
<evidence type="ECO:0000313" key="5">
    <source>
        <dbReference type="EMBL" id="KAK1526067.1"/>
    </source>
</evidence>
<dbReference type="GO" id="GO:0008168">
    <property type="term" value="F:methyltransferase activity"/>
    <property type="evidence" value="ECO:0007669"/>
    <property type="project" value="UniProtKB-KW"/>
</dbReference>
<sequence length="1052" mass="116028">MQQAQRDERHRRARRPLENFPTEYVMPETLCKVTDLFLIYEARPEVASSDTQQEASRPLRRVPYGPTISNASLVVLLSIREKVDEILQSGIPNGPSTDSSVVGAIPRTTHNTRVGRENGIRQNHSTSAFDFTGGPPRTLSSETLPTRESKKDSVSPRRGSHRGARPDQYPLLLEDQDCSSLKQSRTIPLLTDKEVRDRLSQNNTDSLCEVALKPHLPLPHTADKGPLGSVAQPPVFPCVVADLGQRTARTLGLLAQEKTVRQSGFIKIKVSDYRVPDRTEMTVTAIAPIDSYTTTRSETLKDGTNRIEYHNTGRVKEGDSRTMGGSRGLGVSTDFGSAFRRETVADLSQKTYLVGNLSAFEGLDPGYLDCGVQLRAILRENVDGVSSPYLYCAIDPLTTTTMHIEDLRSASVNMVRWGGPKAWLIVEPGSSRRLEERIAKACGVATGTRTSCSQFVRHLNRIIPSETLDHWNIKYNIVDCYAGELIATMPDTYHQVINRGVNIAEAVNVAWSPIAELLTDYRFCSSRCAGDSGITKRHLDPEKAQALLGNGSDGGSVFRPLDVGISPPAPLSREKGASAGGNTHIQARLHGQKLSARRQKPESRIDQGAASTSQRKRASPCTGSFSPPAEGPAKACKRQRIEARALEIDAIAEGVLDGHGAQRCIKILEAWRCSSADALSMFILPRSPGQSQTGHSSILIQQHEAFKAKSELSTFQSHMALIMLHLHNNAQDNGRQRRSKEAVDKLVITYASKSAEGHSRRKSMRRYLAWGQAYYRLSCPDLGFLAALPSKNALRDASEHHIERLHKRLASRPTVSTILREFGSAFADLVRGGRDLCFEYDREAAGASERVASIEDPQRLLELLRIVKIEWNQESLSKDHVTSGQLPCYVCGQNSHCPCFQDWSRKQHPSLRIFKSDGSKKPSIYLRAFLLGNHRNPEAESIVLREGDTIALLPGNLVSQELSSPTDWTSAQPTVSLCQGFAIKVDMDHLYMKLPTSYGTSRNVTVRIALVSGLRRALLVASRNIRNGEIVGMERPDVPLKLPNPHATISSP</sequence>
<feature type="region of interest" description="Disordered" evidence="3">
    <location>
        <begin position="114"/>
        <end position="168"/>
    </location>
</feature>
<name>A0AAI9YVT5_9PEZI</name>
<dbReference type="GO" id="GO:0032259">
    <property type="term" value="P:methylation"/>
    <property type="evidence" value="ECO:0007669"/>
    <property type="project" value="UniProtKB-KW"/>
</dbReference>
<dbReference type="Proteomes" id="UP001240678">
    <property type="component" value="Unassembled WGS sequence"/>
</dbReference>
<dbReference type="GO" id="GO:0034647">
    <property type="term" value="F:histone H3K4me/H3K4me2/H3K4me3 demethylase activity"/>
    <property type="evidence" value="ECO:0007669"/>
    <property type="project" value="TreeGrafter"/>
</dbReference>
<dbReference type="GO" id="GO:0005634">
    <property type="term" value="C:nucleus"/>
    <property type="evidence" value="ECO:0007669"/>
    <property type="project" value="TreeGrafter"/>
</dbReference>
<dbReference type="RefSeq" id="XP_060312920.1">
    <property type="nucleotide sequence ID" value="XM_060456646.1"/>
</dbReference>
<dbReference type="SUPFAM" id="SSF51197">
    <property type="entry name" value="Clavaminate synthase-like"/>
    <property type="match status" value="1"/>
</dbReference>
<dbReference type="EMBL" id="MOOE01000008">
    <property type="protein sequence ID" value="KAK1526067.1"/>
    <property type="molecule type" value="Genomic_DNA"/>
</dbReference>
<dbReference type="GO" id="GO:0006355">
    <property type="term" value="P:regulation of DNA-templated transcription"/>
    <property type="evidence" value="ECO:0007669"/>
    <property type="project" value="TreeGrafter"/>
</dbReference>
<dbReference type="GO" id="GO:0046872">
    <property type="term" value="F:metal ion binding"/>
    <property type="evidence" value="ECO:0007669"/>
    <property type="project" value="UniProtKB-KW"/>
</dbReference>
<keyword evidence="1" id="KW-0479">Metal-binding</keyword>
<dbReference type="GO" id="GO:0000785">
    <property type="term" value="C:chromatin"/>
    <property type="evidence" value="ECO:0007669"/>
    <property type="project" value="TreeGrafter"/>
</dbReference>
<protein>
    <submittedName>
        <fullName evidence="5">Set-domain histone methyltransferase-8</fullName>
    </submittedName>
</protein>
<dbReference type="PANTHER" id="PTHR10694">
    <property type="entry name" value="LYSINE-SPECIFIC DEMETHYLASE"/>
    <property type="match status" value="1"/>
</dbReference>
<keyword evidence="2" id="KW-0408">Iron</keyword>
<feature type="compositionally biased region" description="Polar residues" evidence="3">
    <location>
        <begin position="120"/>
        <end position="129"/>
    </location>
</feature>
<feature type="domain" description="JmjC" evidence="4">
    <location>
        <begin position="346"/>
        <end position="526"/>
    </location>
</feature>
<dbReference type="PANTHER" id="PTHR10694:SF33">
    <property type="entry name" value="LYSINE-SPECIFIC DEMETHYLASE 5"/>
    <property type="match status" value="1"/>
</dbReference>
<evidence type="ECO:0000256" key="2">
    <source>
        <dbReference type="ARBA" id="ARBA00023004"/>
    </source>
</evidence>
<dbReference type="InterPro" id="IPR003347">
    <property type="entry name" value="JmjC_dom"/>
</dbReference>
<gene>
    <name evidence="5" type="ORF">CCOS01_08485</name>
</gene>
<accession>A0AAI9YVT5</accession>
<feature type="compositionally biased region" description="Basic and acidic residues" evidence="3">
    <location>
        <begin position="145"/>
        <end position="155"/>
    </location>
</feature>
<keyword evidence="5" id="KW-0489">Methyltransferase</keyword>
<dbReference type="GeneID" id="85340193"/>
<evidence type="ECO:0000259" key="4">
    <source>
        <dbReference type="PROSITE" id="PS51184"/>
    </source>
</evidence>
<reference evidence="5 6" key="1">
    <citation type="submission" date="2016-10" db="EMBL/GenBank/DDBJ databases">
        <title>The genome sequence of Colletotrichum fioriniae PJ7.</title>
        <authorList>
            <person name="Baroncelli R."/>
        </authorList>
    </citation>
    <scope>NUCLEOTIDE SEQUENCE [LARGE SCALE GENOMIC DNA]</scope>
    <source>
        <strain evidence="5 6">IMI 309622</strain>
    </source>
</reference>
<dbReference type="SMART" id="SM00558">
    <property type="entry name" value="JmjC"/>
    <property type="match status" value="1"/>
</dbReference>
<dbReference type="Gene3D" id="2.60.120.650">
    <property type="entry name" value="Cupin"/>
    <property type="match status" value="1"/>
</dbReference>
<keyword evidence="6" id="KW-1185">Reference proteome</keyword>
<dbReference type="Pfam" id="PF02373">
    <property type="entry name" value="JmjC"/>
    <property type="match status" value="1"/>
</dbReference>
<evidence type="ECO:0000256" key="1">
    <source>
        <dbReference type="ARBA" id="ARBA00022723"/>
    </source>
</evidence>
<keyword evidence="5" id="KW-0808">Transferase</keyword>
<comment type="caution">
    <text evidence="5">The sequence shown here is derived from an EMBL/GenBank/DDBJ whole genome shotgun (WGS) entry which is preliminary data.</text>
</comment>
<dbReference type="AlphaFoldDB" id="A0AAI9YVT5"/>
<evidence type="ECO:0000256" key="3">
    <source>
        <dbReference type="SAM" id="MobiDB-lite"/>
    </source>
</evidence>
<feature type="region of interest" description="Disordered" evidence="3">
    <location>
        <begin position="559"/>
        <end position="634"/>
    </location>
</feature>